<keyword evidence="2" id="KW-1185">Reference proteome</keyword>
<reference evidence="1 2" key="1">
    <citation type="submission" date="2019-07" db="EMBL/GenBank/DDBJ databases">
        <title>Lentzea xizangensis sp. nov., isolated from Qinghai-Tibetan Plateau Soils.</title>
        <authorList>
            <person name="Huang J."/>
        </authorList>
    </citation>
    <scope>NUCLEOTIDE SEQUENCE [LARGE SCALE GENOMIC DNA]</scope>
    <source>
        <strain evidence="1 2">FXJ1.1311</strain>
    </source>
</reference>
<dbReference type="Gene3D" id="3.40.50.150">
    <property type="entry name" value="Vaccinia Virus protein VP39"/>
    <property type="match status" value="1"/>
</dbReference>
<name>A0A563EYD9_9PSEU</name>
<dbReference type="Pfam" id="PF04672">
    <property type="entry name" value="Methyltransf_19"/>
    <property type="match status" value="1"/>
</dbReference>
<dbReference type="AlphaFoldDB" id="A0A563EYD9"/>
<dbReference type="OrthoDB" id="3607322at2"/>
<gene>
    <name evidence="1" type="ORF">FKR81_08650</name>
</gene>
<comment type="caution">
    <text evidence="1">The sequence shown here is derived from an EMBL/GenBank/DDBJ whole genome shotgun (WGS) entry which is preliminary data.</text>
</comment>
<protein>
    <recommendedName>
        <fullName evidence="3">S-adenosyl methyltransferase</fullName>
    </recommendedName>
</protein>
<dbReference type="Proteomes" id="UP000316639">
    <property type="component" value="Unassembled WGS sequence"/>
</dbReference>
<evidence type="ECO:0000313" key="2">
    <source>
        <dbReference type="Proteomes" id="UP000316639"/>
    </source>
</evidence>
<dbReference type="InterPro" id="IPR006764">
    <property type="entry name" value="SAM_dep_MeTrfase_SAV2177_type"/>
</dbReference>
<dbReference type="EMBL" id="VOBR01000005">
    <property type="protein sequence ID" value="TWP52716.1"/>
    <property type="molecule type" value="Genomic_DNA"/>
</dbReference>
<dbReference type="SUPFAM" id="SSF53335">
    <property type="entry name" value="S-adenosyl-L-methionine-dependent methyltransferases"/>
    <property type="match status" value="1"/>
</dbReference>
<evidence type="ECO:0008006" key="3">
    <source>
        <dbReference type="Google" id="ProtNLM"/>
    </source>
</evidence>
<dbReference type="PIRSF" id="PIRSF017393">
    <property type="entry name" value="MTase_SAV2177"/>
    <property type="match status" value="1"/>
</dbReference>
<sequence>MPNTARVRDYWLGGSHHTHVDRRMAEQFTLCAPHLPYLVRTHRTFLRRVVTHLVHNGVRQFLDLGSGVPTVGQVHEVAQRADPESRVVYVDLDPVVVSESRELLAGRAGTAYVQADLCRPEEVLKAPELRAVLDLSQPVAVLVIDVLHFVPDSADPAGLLTAYANAFGPGTHVAVSHTCQDDRMVDAVRLFSDIYGFPTPSFAFRHPAEVVDLLAGFEIGEPGIVPLPLWRPDQQQHEPDRNPEQFHACAALARSRPAECR</sequence>
<dbReference type="InterPro" id="IPR029063">
    <property type="entry name" value="SAM-dependent_MTases_sf"/>
</dbReference>
<organism evidence="1 2">
    <name type="scientific">Lentzea tibetensis</name>
    <dbReference type="NCBI Taxonomy" id="2591470"/>
    <lineage>
        <taxon>Bacteria</taxon>
        <taxon>Bacillati</taxon>
        <taxon>Actinomycetota</taxon>
        <taxon>Actinomycetes</taxon>
        <taxon>Pseudonocardiales</taxon>
        <taxon>Pseudonocardiaceae</taxon>
        <taxon>Lentzea</taxon>
    </lineage>
</organism>
<evidence type="ECO:0000313" key="1">
    <source>
        <dbReference type="EMBL" id="TWP52716.1"/>
    </source>
</evidence>
<proteinExistence type="predicted"/>
<accession>A0A563EYD9</accession>